<proteinExistence type="predicted"/>
<dbReference type="InterPro" id="IPR013328">
    <property type="entry name" value="6PGD_dom2"/>
</dbReference>
<dbReference type="InterPro" id="IPR008927">
    <property type="entry name" value="6-PGluconate_DH-like_C_sf"/>
</dbReference>
<dbReference type="Proteomes" id="UP000242951">
    <property type="component" value="Unassembled WGS sequence"/>
</dbReference>
<sequence>MHSAGNSWMFKRPRAAHSDGRRHAAVRRRYFREGPGLVLDTARTSKFPLPLSAAAHQMFMMASTASISTASDAEPSVADRRATRAELKRACRSARRMPVRPCSPRSNAAWIPRSAAISASTRISCRRASSIKPVSTIICSRILIPWALPCFIWIASSAAWYCSDICSISVRGNGNNRRLPSCPRDRRCVFVRRVMPQACCRRVPMLRAYSEQRLALCARSASRPADRRHHDSDLPRHQARVEPATVLEPRENGMYPYCAVDI</sequence>
<evidence type="ECO:0000256" key="1">
    <source>
        <dbReference type="SAM" id="MobiDB-lite"/>
    </source>
</evidence>
<reference evidence="2 3" key="1">
    <citation type="submission" date="2015-06" db="EMBL/GenBank/DDBJ databases">
        <title>Comparative genomics of Burkholderia leaf nodule symbionts.</title>
        <authorList>
            <person name="Carlier A."/>
            <person name="Eberl L."/>
            <person name="Pinto-Carbo M."/>
        </authorList>
    </citation>
    <scope>NUCLEOTIDE SEQUENCE [LARGE SCALE GENOMIC DNA]</scope>
    <source>
        <strain evidence="2 3">UZHbot3</strain>
    </source>
</reference>
<feature type="region of interest" description="Disordered" evidence="1">
    <location>
        <begin position="1"/>
        <end position="21"/>
    </location>
</feature>
<name>A0ABR5HLG8_9BURK</name>
<comment type="caution">
    <text evidence="2">The sequence shown here is derived from an EMBL/GenBank/DDBJ whole genome shotgun (WGS) entry which is preliminary data.</text>
</comment>
<evidence type="ECO:0000313" key="2">
    <source>
        <dbReference type="EMBL" id="KMQ80248.1"/>
    </source>
</evidence>
<dbReference type="EC" id="1.1.1.30" evidence="2"/>
<protein>
    <submittedName>
        <fullName evidence="2">D-beta-hydroxybutyrate dehydrogenase</fullName>
        <ecNumber evidence="2">1.1.1.30</ecNumber>
    </submittedName>
</protein>
<dbReference type="Gene3D" id="1.10.1040.10">
    <property type="entry name" value="N-(1-d-carboxylethyl)-l-norvaline Dehydrogenase, domain 2"/>
    <property type="match status" value="1"/>
</dbReference>
<accession>A0ABR5HLG8</accession>
<dbReference type="SUPFAM" id="SSF48179">
    <property type="entry name" value="6-phosphogluconate dehydrogenase C-terminal domain-like"/>
    <property type="match status" value="1"/>
</dbReference>
<organism evidence="2 3">
    <name type="scientific">Candidatus Burkholderia pumila</name>
    <dbReference type="NCBI Taxonomy" id="1090375"/>
    <lineage>
        <taxon>Bacteria</taxon>
        <taxon>Pseudomonadati</taxon>
        <taxon>Pseudomonadota</taxon>
        <taxon>Betaproteobacteria</taxon>
        <taxon>Burkholderiales</taxon>
        <taxon>Burkholderiaceae</taxon>
        <taxon>Burkholderia</taxon>
    </lineage>
</organism>
<dbReference type="GO" id="GO:0003858">
    <property type="term" value="F:3-hydroxybutyrate dehydrogenase activity"/>
    <property type="evidence" value="ECO:0007669"/>
    <property type="project" value="UniProtKB-EC"/>
</dbReference>
<dbReference type="EMBL" id="LELG01000125">
    <property type="protein sequence ID" value="KMQ80248.1"/>
    <property type="molecule type" value="Genomic_DNA"/>
</dbReference>
<keyword evidence="2" id="KW-0560">Oxidoreductase</keyword>
<gene>
    <name evidence="2" type="ORF">BPMI_00209c</name>
</gene>
<evidence type="ECO:0000313" key="3">
    <source>
        <dbReference type="Proteomes" id="UP000242951"/>
    </source>
</evidence>
<keyword evidence="3" id="KW-1185">Reference proteome</keyword>